<proteinExistence type="predicted"/>
<feature type="compositionally biased region" description="Basic and acidic residues" evidence="1">
    <location>
        <begin position="147"/>
        <end position="165"/>
    </location>
</feature>
<organism evidence="2 3">
    <name type="scientific">Labilithrix luteola</name>
    <dbReference type="NCBI Taxonomy" id="1391654"/>
    <lineage>
        <taxon>Bacteria</taxon>
        <taxon>Pseudomonadati</taxon>
        <taxon>Myxococcota</taxon>
        <taxon>Polyangia</taxon>
        <taxon>Polyangiales</taxon>
        <taxon>Labilitrichaceae</taxon>
        <taxon>Labilithrix</taxon>
    </lineage>
</organism>
<evidence type="ECO:0000256" key="1">
    <source>
        <dbReference type="SAM" id="MobiDB-lite"/>
    </source>
</evidence>
<keyword evidence="3" id="KW-1185">Reference proteome</keyword>
<name>A0A0K1QFX1_9BACT</name>
<dbReference type="STRING" id="1391654.AKJ09_11334"/>
<accession>A0A0K1QFX1</accession>
<evidence type="ECO:0000313" key="2">
    <source>
        <dbReference type="EMBL" id="AKV04671.1"/>
    </source>
</evidence>
<dbReference type="PATRIC" id="fig|1391654.3.peg.11505"/>
<reference evidence="2 3" key="1">
    <citation type="submission" date="2015-08" db="EMBL/GenBank/DDBJ databases">
        <authorList>
            <person name="Babu N.S."/>
            <person name="Beckwith C.J."/>
            <person name="Beseler K.G."/>
            <person name="Brison A."/>
            <person name="Carone J.V."/>
            <person name="Caskin T.P."/>
            <person name="Diamond M."/>
            <person name="Durham M.E."/>
            <person name="Foxe J.M."/>
            <person name="Go M."/>
            <person name="Henderson B.A."/>
            <person name="Jones I.B."/>
            <person name="McGettigan J.A."/>
            <person name="Micheletti S.J."/>
            <person name="Nasrallah M.E."/>
            <person name="Ortiz D."/>
            <person name="Piller C.R."/>
            <person name="Privatt S.R."/>
            <person name="Schneider S.L."/>
            <person name="Sharp S."/>
            <person name="Smith T.C."/>
            <person name="Stanton J.D."/>
            <person name="Ullery H.E."/>
            <person name="Wilson R.J."/>
            <person name="Serrano M.G."/>
            <person name="Buck G."/>
            <person name="Lee V."/>
            <person name="Wang Y."/>
            <person name="Carvalho R."/>
            <person name="Voegtly L."/>
            <person name="Shi R."/>
            <person name="Duckworth R."/>
            <person name="Johnson A."/>
            <person name="Loviza R."/>
            <person name="Walstead R."/>
            <person name="Shah Z."/>
            <person name="Kiflezghi M."/>
            <person name="Wade K."/>
            <person name="Ball S.L."/>
            <person name="Bradley K.W."/>
            <person name="Asai D.J."/>
            <person name="Bowman C.A."/>
            <person name="Russell D.A."/>
            <person name="Pope W.H."/>
            <person name="Jacobs-Sera D."/>
            <person name="Hendrix R.W."/>
            <person name="Hatfull G.F."/>
        </authorList>
    </citation>
    <scope>NUCLEOTIDE SEQUENCE [LARGE SCALE GENOMIC DNA]</scope>
    <source>
        <strain evidence="2 3">DSM 27648</strain>
    </source>
</reference>
<feature type="compositionally biased region" description="Basic and acidic residues" evidence="1">
    <location>
        <begin position="180"/>
        <end position="191"/>
    </location>
</feature>
<dbReference type="AlphaFoldDB" id="A0A0K1QFX1"/>
<sequence length="191" mass="20507">MAGILPLARLVPQDVHSVVDYLASTATLASTFVARTKAAKIVGANLASTGGALSKLTDQRLSVVKAIPIEAHEGLDYLWGAVAIASPFVFGYAKKDRLASTIQIAAGVGTILSALFTDYRASKGLTRPHRSHGGPAARRLPHMQKPPSEHDEPDEYRVRMRRVPDVQRPLEGLSSAPTDWHPDADGKTELP</sequence>
<evidence type="ECO:0000313" key="3">
    <source>
        <dbReference type="Proteomes" id="UP000064967"/>
    </source>
</evidence>
<dbReference type="EMBL" id="CP012333">
    <property type="protein sequence ID" value="AKV04671.1"/>
    <property type="molecule type" value="Genomic_DNA"/>
</dbReference>
<gene>
    <name evidence="2" type="ORF">AKJ09_11334</name>
</gene>
<dbReference type="Proteomes" id="UP000064967">
    <property type="component" value="Chromosome"/>
</dbReference>
<feature type="region of interest" description="Disordered" evidence="1">
    <location>
        <begin position="124"/>
        <end position="191"/>
    </location>
</feature>
<protein>
    <submittedName>
        <fullName evidence="2">Uncharacterized protein</fullName>
    </submittedName>
</protein>
<dbReference type="KEGG" id="llu:AKJ09_11334"/>